<organism evidence="1 2">
    <name type="scientific">Austropuccinia psidii MF-1</name>
    <dbReference type="NCBI Taxonomy" id="1389203"/>
    <lineage>
        <taxon>Eukaryota</taxon>
        <taxon>Fungi</taxon>
        <taxon>Dikarya</taxon>
        <taxon>Basidiomycota</taxon>
        <taxon>Pucciniomycotina</taxon>
        <taxon>Pucciniomycetes</taxon>
        <taxon>Pucciniales</taxon>
        <taxon>Sphaerophragmiaceae</taxon>
        <taxon>Austropuccinia</taxon>
    </lineage>
</organism>
<dbReference type="EMBL" id="AVOT02011401">
    <property type="protein sequence ID" value="MBW0492045.1"/>
    <property type="molecule type" value="Genomic_DNA"/>
</dbReference>
<dbReference type="AlphaFoldDB" id="A0A9Q3CYI2"/>
<gene>
    <name evidence="1" type="ORF">O181_031760</name>
</gene>
<accession>A0A9Q3CYI2</accession>
<sequence>MYGGMPPYACPGPLVLSRIPTRRTQILTPVQDPDTSHTKPCTVNPYAGEAFQKLRHFLMRVQDPNTSRANPYSWAGSQSFMCTSLHLYRFPTIQTIPYAWEAS</sequence>
<name>A0A9Q3CYI2_9BASI</name>
<proteinExistence type="predicted"/>
<evidence type="ECO:0000313" key="1">
    <source>
        <dbReference type="EMBL" id="MBW0492045.1"/>
    </source>
</evidence>
<reference evidence="1" key="1">
    <citation type="submission" date="2021-03" db="EMBL/GenBank/DDBJ databases">
        <title>Draft genome sequence of rust myrtle Austropuccinia psidii MF-1, a brazilian biotype.</title>
        <authorList>
            <person name="Quecine M.C."/>
            <person name="Pachon D.M.R."/>
            <person name="Bonatelli M.L."/>
            <person name="Correr F.H."/>
            <person name="Franceschini L.M."/>
            <person name="Leite T.F."/>
            <person name="Margarido G.R.A."/>
            <person name="Almeida C.A."/>
            <person name="Ferrarezi J.A."/>
            <person name="Labate C.A."/>
        </authorList>
    </citation>
    <scope>NUCLEOTIDE SEQUENCE</scope>
    <source>
        <strain evidence="1">MF-1</strain>
    </source>
</reference>
<dbReference type="Proteomes" id="UP000765509">
    <property type="component" value="Unassembled WGS sequence"/>
</dbReference>
<keyword evidence="2" id="KW-1185">Reference proteome</keyword>
<evidence type="ECO:0000313" key="2">
    <source>
        <dbReference type="Proteomes" id="UP000765509"/>
    </source>
</evidence>
<protein>
    <submittedName>
        <fullName evidence="1">Uncharacterized protein</fullName>
    </submittedName>
</protein>
<comment type="caution">
    <text evidence="1">The sequence shown here is derived from an EMBL/GenBank/DDBJ whole genome shotgun (WGS) entry which is preliminary data.</text>
</comment>